<dbReference type="PRINTS" id="PR00381">
    <property type="entry name" value="KINESINLIGHT"/>
</dbReference>
<protein>
    <submittedName>
        <fullName evidence="1">TPR-like protein</fullName>
    </submittedName>
</protein>
<gene>
    <name evidence="1" type="ORF">K491DRAFT_588230</name>
</gene>
<dbReference type="SUPFAM" id="SSF52540">
    <property type="entry name" value="P-loop containing nucleoside triphosphate hydrolases"/>
    <property type="match status" value="1"/>
</dbReference>
<sequence length="702" mass="79353">MRNPQFVGREVIIGQIKQQVETARSHRRLGIFGLGGIGKSELAIEVAHRLAGENPDLLVLFIRADSEAEFECTYVKPLQFSRTSGPESPVSNHIMSNKIAEKRSGRWVLIIDGVDGWETLFGPKSLIEHLPGDTNGTIIFTSRDRDLIAELVQFDSTSLFHLDRFSEESAIELLSRVSQDFETDISGRGELVKELEYLPLAVMQAAVFIRTKPVDIRDYLSLCRGNDTERFKLLDIGTRIKDIEFSAGAVTKSWATTFEQLERNFGYAAQVLAFIACLHPHAIPYWLLPVESGSWIDLISALGLLEAHSLIYMNGPHQVLNAHSLVHFVFTQRLKANNTFTTYAQRAYEAVYQTFPSSFRSRALLMQAEGLISHAGTVLNNSRFVDIGHLDLGLRVSLYLHTVGRFDDSLRYAERLFEKSRILSGESSYMSLKVLSELALVHQSQGNYDACQNITEVVLDRRKRIMACDHPDVLGSLNNLGLILQKKGKWREAETIHREALKVKERVLGPNHDSTIKSMNNLALTLQDQEKYKEAEEYFRTAADVRQEVYGKLNTTTLLSFNNLAVILQLQDRFAEAGQIYAEVFDARSHLLGARHHATLRTRGNMALNLLQQEEHTKAEDTLIEVLEGFVETLGRNHLESLNARANLANAVRHRNKLQDAERMYKEVFEARKELLGVDHPQTKLCEKLANELELELECAKG</sequence>
<reference evidence="1" key="1">
    <citation type="journal article" date="2020" name="Stud. Mycol.">
        <title>101 Dothideomycetes genomes: a test case for predicting lifestyles and emergence of pathogens.</title>
        <authorList>
            <person name="Haridas S."/>
            <person name="Albert R."/>
            <person name="Binder M."/>
            <person name="Bloem J."/>
            <person name="Labutti K."/>
            <person name="Salamov A."/>
            <person name="Andreopoulos B."/>
            <person name="Baker S."/>
            <person name="Barry K."/>
            <person name="Bills G."/>
            <person name="Bluhm B."/>
            <person name="Cannon C."/>
            <person name="Castanera R."/>
            <person name="Culley D."/>
            <person name="Daum C."/>
            <person name="Ezra D."/>
            <person name="Gonzalez J."/>
            <person name="Henrissat B."/>
            <person name="Kuo A."/>
            <person name="Liang C."/>
            <person name="Lipzen A."/>
            <person name="Lutzoni F."/>
            <person name="Magnuson J."/>
            <person name="Mondo S."/>
            <person name="Nolan M."/>
            <person name="Ohm R."/>
            <person name="Pangilinan J."/>
            <person name="Park H.-J."/>
            <person name="Ramirez L."/>
            <person name="Alfaro M."/>
            <person name="Sun H."/>
            <person name="Tritt A."/>
            <person name="Yoshinaga Y."/>
            <person name="Zwiers L.-H."/>
            <person name="Turgeon B."/>
            <person name="Goodwin S."/>
            <person name="Spatafora J."/>
            <person name="Crous P."/>
            <person name="Grigoriev I."/>
        </authorList>
    </citation>
    <scope>NUCLEOTIDE SEQUENCE</scope>
    <source>
        <strain evidence="1">CBS 122681</strain>
    </source>
</reference>
<proteinExistence type="predicted"/>
<accession>A0A6A6TMC1</accession>
<dbReference type="PANTHER" id="PTHR46082:SF6">
    <property type="entry name" value="AAA+ ATPASE DOMAIN-CONTAINING PROTEIN-RELATED"/>
    <property type="match status" value="1"/>
</dbReference>
<dbReference type="Pfam" id="PF13424">
    <property type="entry name" value="TPR_12"/>
    <property type="match status" value="2"/>
</dbReference>
<dbReference type="InterPro" id="IPR053137">
    <property type="entry name" value="NLR-like"/>
</dbReference>
<dbReference type="AlphaFoldDB" id="A0A6A6TMC1"/>
<dbReference type="SUPFAM" id="SSF48452">
    <property type="entry name" value="TPR-like"/>
    <property type="match status" value="2"/>
</dbReference>
<dbReference type="Gene3D" id="1.25.40.10">
    <property type="entry name" value="Tetratricopeptide repeat domain"/>
    <property type="match status" value="2"/>
</dbReference>
<dbReference type="InterPro" id="IPR027417">
    <property type="entry name" value="P-loop_NTPase"/>
</dbReference>
<dbReference type="PANTHER" id="PTHR46082">
    <property type="entry name" value="ATP/GTP-BINDING PROTEIN-RELATED"/>
    <property type="match status" value="1"/>
</dbReference>
<organism evidence="1 2">
    <name type="scientific">Lophiostoma macrostomum CBS 122681</name>
    <dbReference type="NCBI Taxonomy" id="1314788"/>
    <lineage>
        <taxon>Eukaryota</taxon>
        <taxon>Fungi</taxon>
        <taxon>Dikarya</taxon>
        <taxon>Ascomycota</taxon>
        <taxon>Pezizomycotina</taxon>
        <taxon>Dothideomycetes</taxon>
        <taxon>Pleosporomycetidae</taxon>
        <taxon>Pleosporales</taxon>
        <taxon>Lophiostomataceae</taxon>
        <taxon>Lophiostoma</taxon>
    </lineage>
</organism>
<dbReference type="EMBL" id="MU004297">
    <property type="protein sequence ID" value="KAF2660902.1"/>
    <property type="molecule type" value="Genomic_DNA"/>
</dbReference>
<dbReference type="Gene3D" id="3.40.50.300">
    <property type="entry name" value="P-loop containing nucleotide triphosphate hydrolases"/>
    <property type="match status" value="1"/>
</dbReference>
<dbReference type="Proteomes" id="UP000799324">
    <property type="component" value="Unassembled WGS sequence"/>
</dbReference>
<dbReference type="SMART" id="SM00028">
    <property type="entry name" value="TPR"/>
    <property type="match status" value="5"/>
</dbReference>
<evidence type="ECO:0000313" key="1">
    <source>
        <dbReference type="EMBL" id="KAF2660902.1"/>
    </source>
</evidence>
<dbReference type="InterPro" id="IPR011990">
    <property type="entry name" value="TPR-like_helical_dom_sf"/>
</dbReference>
<dbReference type="GO" id="GO:0043531">
    <property type="term" value="F:ADP binding"/>
    <property type="evidence" value="ECO:0007669"/>
    <property type="project" value="InterPro"/>
</dbReference>
<dbReference type="InterPro" id="IPR019734">
    <property type="entry name" value="TPR_rpt"/>
</dbReference>
<keyword evidence="2" id="KW-1185">Reference proteome</keyword>
<dbReference type="Pfam" id="PF13374">
    <property type="entry name" value="TPR_10"/>
    <property type="match status" value="1"/>
</dbReference>
<evidence type="ECO:0000313" key="2">
    <source>
        <dbReference type="Proteomes" id="UP000799324"/>
    </source>
</evidence>
<dbReference type="OrthoDB" id="626167at2759"/>
<name>A0A6A6TMC1_9PLEO</name>